<dbReference type="SUPFAM" id="SSF52540">
    <property type="entry name" value="P-loop containing nucleoside triphosphate hydrolases"/>
    <property type="match status" value="1"/>
</dbReference>
<organism evidence="2 3">
    <name type="scientific">Nocardioides bizhenqiangii</name>
    <dbReference type="NCBI Taxonomy" id="3095076"/>
    <lineage>
        <taxon>Bacteria</taxon>
        <taxon>Bacillati</taxon>
        <taxon>Actinomycetota</taxon>
        <taxon>Actinomycetes</taxon>
        <taxon>Propionibacteriales</taxon>
        <taxon>Nocardioidaceae</taxon>
        <taxon>Nocardioides</taxon>
    </lineage>
</organism>
<dbReference type="InterPro" id="IPR024628">
    <property type="entry name" value="Sulfotransferase_Stf0_dom"/>
</dbReference>
<dbReference type="EMBL" id="CP141059">
    <property type="protein sequence ID" value="WQQ28077.1"/>
    <property type="molecule type" value="Genomic_DNA"/>
</dbReference>
<accession>A0ABZ0ZV16</accession>
<evidence type="ECO:0000313" key="2">
    <source>
        <dbReference type="EMBL" id="WQQ28077.1"/>
    </source>
</evidence>
<dbReference type="InterPro" id="IPR027417">
    <property type="entry name" value="P-loop_NTPase"/>
</dbReference>
<keyword evidence="3" id="KW-1185">Reference proteome</keyword>
<gene>
    <name evidence="2" type="ORF">SHK19_07550</name>
</gene>
<reference evidence="3" key="1">
    <citation type="submission" date="2023-12" db="EMBL/GenBank/DDBJ databases">
        <title>Novel species in genus Nocardioides.</title>
        <authorList>
            <person name="Zhou H."/>
        </authorList>
    </citation>
    <scope>NUCLEOTIDE SEQUENCE [LARGE SCALE GENOMIC DNA]</scope>
    <source>
        <strain evidence="3">HM61</strain>
    </source>
</reference>
<protein>
    <submittedName>
        <fullName evidence="2">Stf0 family sulfotransferase</fullName>
    </submittedName>
</protein>
<sequence>MNPDVPQSLTLVLSSARSGSTLLCRDIASLGGLGFPREYMKGFGAVAKRGEVSETDVLDRAARGSRKDAPTVAAIKLMVPQAAPTYRAISGRRLRPGAAMSQVVTWARHRFERVLLVFLVRNALDQAISNVVARETGVFHSTDPRFAGGPAELGLEDDDLNRRILHQLGPVVRNQQILSAVHAQHADLGLMMTYEQLTRDTEETTRALVAHARAQGFDVRRDVVTRKLTKIISDDRSATIRESFLDFLRREPGIWPSAHAAEFPWSAAAGR</sequence>
<evidence type="ECO:0000313" key="3">
    <source>
        <dbReference type="Proteomes" id="UP001327225"/>
    </source>
</evidence>
<dbReference type="Gene3D" id="3.40.50.300">
    <property type="entry name" value="P-loop containing nucleotide triphosphate hydrolases"/>
    <property type="match status" value="1"/>
</dbReference>
<dbReference type="Pfam" id="PF09037">
    <property type="entry name" value="Sulphotransf"/>
    <property type="match status" value="1"/>
</dbReference>
<evidence type="ECO:0000259" key="1">
    <source>
        <dbReference type="Pfam" id="PF09037"/>
    </source>
</evidence>
<proteinExistence type="predicted"/>
<dbReference type="Proteomes" id="UP001327225">
    <property type="component" value="Chromosome"/>
</dbReference>
<dbReference type="RefSeq" id="WP_322457960.1">
    <property type="nucleotide sequence ID" value="NZ_CP141059.1"/>
</dbReference>
<name>A0ABZ0ZV16_9ACTN</name>
<feature type="domain" description="Sulphotransferase Stf0" evidence="1">
    <location>
        <begin position="11"/>
        <end position="207"/>
    </location>
</feature>